<sequence>MIRIKTAKLPDDDHTLSLAHAFGTQCTTIAAEVATLQWAQLNEDDSPCLLHVESPHPGTIHAGKQGRA</sequence>
<proteinExistence type="predicted"/>
<evidence type="ECO:0000313" key="2">
    <source>
        <dbReference type="Proteomes" id="UP000300879"/>
    </source>
</evidence>
<dbReference type="Proteomes" id="UP000300879">
    <property type="component" value="Chromosome"/>
</dbReference>
<evidence type="ECO:0000313" key="1">
    <source>
        <dbReference type="EMBL" id="QCT03699.1"/>
    </source>
</evidence>
<name>A0A4P8XSQ1_9BACL</name>
<dbReference type="RefSeq" id="WP_138226533.1">
    <property type="nucleotide sequence ID" value="NZ_CP040396.1"/>
</dbReference>
<dbReference type="AlphaFoldDB" id="A0A4P8XSQ1"/>
<dbReference type="EMBL" id="CP040396">
    <property type="protein sequence ID" value="QCT03699.1"/>
    <property type="molecule type" value="Genomic_DNA"/>
</dbReference>
<gene>
    <name evidence="1" type="ORF">E6C60_2988</name>
</gene>
<organism evidence="1 2">
    <name type="scientific">Paenibacillus algicola</name>
    <dbReference type="NCBI Taxonomy" id="2565926"/>
    <lineage>
        <taxon>Bacteria</taxon>
        <taxon>Bacillati</taxon>
        <taxon>Bacillota</taxon>
        <taxon>Bacilli</taxon>
        <taxon>Bacillales</taxon>
        <taxon>Paenibacillaceae</taxon>
        <taxon>Paenibacillus</taxon>
    </lineage>
</organism>
<accession>A0A4P8XSQ1</accession>
<keyword evidence="2" id="KW-1185">Reference proteome</keyword>
<reference evidence="1 2" key="1">
    <citation type="submission" date="2019-05" db="EMBL/GenBank/DDBJ databases">
        <authorList>
            <person name="Chen C."/>
        </authorList>
    </citation>
    <scope>NUCLEOTIDE SEQUENCE [LARGE SCALE GENOMIC DNA]</scope>
    <source>
        <strain evidence="1 2">HB172198</strain>
    </source>
</reference>
<protein>
    <submittedName>
        <fullName evidence="1">Uncharacterized protein</fullName>
    </submittedName>
</protein>
<dbReference type="KEGG" id="palo:E6C60_2988"/>